<comment type="caution">
    <text evidence="3">The sequence shown here is derived from an EMBL/GenBank/DDBJ whole genome shotgun (WGS) entry which is preliminary data.</text>
</comment>
<feature type="compositionally biased region" description="Low complexity" evidence="1">
    <location>
        <begin position="257"/>
        <end position="272"/>
    </location>
</feature>
<name>A0A1D1UCY3_RAMVA</name>
<dbReference type="EMBL" id="BDGG01000001">
    <property type="protein sequence ID" value="GAU87674.1"/>
    <property type="molecule type" value="Genomic_DNA"/>
</dbReference>
<evidence type="ECO:0000256" key="2">
    <source>
        <dbReference type="SAM" id="SignalP"/>
    </source>
</evidence>
<accession>A0A1D1UCY3</accession>
<sequence>MLWSSAFVICLMAAPTGAQNLLRCTYRENDRSTTCRGGTWPAEGETSNIGAETTKLGLWDIAFQKDNVAAIPSLPNLEKLSIADSNWQAGEETVKLPFKELTRNANRPALLELGIESDTFNSATRRGQENGELTEVRYDGSPVEFKRLATVDFSDNEKPKPLSKAVVDTIQDPENPTDTVIWSHHFRCHSCNQEFLDPLVSWTRAGARPTSRFLRLSCNIADNSQSNEIQGGTAFWRNFGGQICRVAPEVTAPSALASISSTPNSSPNSLYSMEKDKRPSRLSTLEGAGSSEEEAHLG</sequence>
<evidence type="ECO:0000313" key="4">
    <source>
        <dbReference type="Proteomes" id="UP000186922"/>
    </source>
</evidence>
<feature type="signal peptide" evidence="2">
    <location>
        <begin position="1"/>
        <end position="18"/>
    </location>
</feature>
<keyword evidence="2" id="KW-0732">Signal</keyword>
<evidence type="ECO:0000313" key="3">
    <source>
        <dbReference type="EMBL" id="GAU87674.1"/>
    </source>
</evidence>
<organism evidence="3 4">
    <name type="scientific">Ramazzottius varieornatus</name>
    <name type="common">Water bear</name>
    <name type="synonym">Tardigrade</name>
    <dbReference type="NCBI Taxonomy" id="947166"/>
    <lineage>
        <taxon>Eukaryota</taxon>
        <taxon>Metazoa</taxon>
        <taxon>Ecdysozoa</taxon>
        <taxon>Tardigrada</taxon>
        <taxon>Eutardigrada</taxon>
        <taxon>Parachela</taxon>
        <taxon>Hypsibioidea</taxon>
        <taxon>Ramazzottiidae</taxon>
        <taxon>Ramazzottius</taxon>
    </lineage>
</organism>
<dbReference type="AlphaFoldDB" id="A0A1D1UCY3"/>
<gene>
    <name evidence="3" type="primary">RvY_00488-1</name>
    <name evidence="3" type="synonym">RvY_00488.1</name>
    <name evidence="3" type="ORF">RvY_00488</name>
</gene>
<reference evidence="3 4" key="1">
    <citation type="journal article" date="2016" name="Nat. Commun.">
        <title>Extremotolerant tardigrade genome and improved radiotolerance of human cultured cells by tardigrade-unique protein.</title>
        <authorList>
            <person name="Hashimoto T."/>
            <person name="Horikawa D.D."/>
            <person name="Saito Y."/>
            <person name="Kuwahara H."/>
            <person name="Kozuka-Hata H."/>
            <person name="Shin-I T."/>
            <person name="Minakuchi Y."/>
            <person name="Ohishi K."/>
            <person name="Motoyama A."/>
            <person name="Aizu T."/>
            <person name="Enomoto A."/>
            <person name="Kondo K."/>
            <person name="Tanaka S."/>
            <person name="Hara Y."/>
            <person name="Koshikawa S."/>
            <person name="Sagara H."/>
            <person name="Miura T."/>
            <person name="Yokobori S."/>
            <person name="Miyagawa K."/>
            <person name="Suzuki Y."/>
            <person name="Kubo T."/>
            <person name="Oyama M."/>
            <person name="Kohara Y."/>
            <person name="Fujiyama A."/>
            <person name="Arakawa K."/>
            <person name="Katayama T."/>
            <person name="Toyoda A."/>
            <person name="Kunieda T."/>
        </authorList>
    </citation>
    <scope>NUCLEOTIDE SEQUENCE [LARGE SCALE GENOMIC DNA]</scope>
    <source>
        <strain evidence="3 4">YOKOZUNA-1</strain>
    </source>
</reference>
<dbReference type="Proteomes" id="UP000186922">
    <property type="component" value="Unassembled WGS sequence"/>
</dbReference>
<proteinExistence type="predicted"/>
<protein>
    <submittedName>
        <fullName evidence="3">Uncharacterized protein</fullName>
    </submittedName>
</protein>
<feature type="region of interest" description="Disordered" evidence="1">
    <location>
        <begin position="257"/>
        <end position="298"/>
    </location>
</feature>
<feature type="chain" id="PRO_5008897140" evidence="2">
    <location>
        <begin position="19"/>
        <end position="298"/>
    </location>
</feature>
<evidence type="ECO:0000256" key="1">
    <source>
        <dbReference type="SAM" id="MobiDB-lite"/>
    </source>
</evidence>
<keyword evidence="4" id="KW-1185">Reference proteome</keyword>